<evidence type="ECO:0000256" key="4">
    <source>
        <dbReference type="ARBA" id="ARBA00022989"/>
    </source>
</evidence>
<keyword evidence="10" id="KW-1185">Reference proteome</keyword>
<evidence type="ECO:0000256" key="1">
    <source>
        <dbReference type="ARBA" id="ARBA00004651"/>
    </source>
</evidence>
<dbReference type="RefSeq" id="WP_236113040.1">
    <property type="nucleotide sequence ID" value="NZ_JAKGTI010000001.1"/>
</dbReference>
<dbReference type="InterPro" id="IPR042094">
    <property type="entry name" value="T2SS_GspF_sf"/>
</dbReference>
<feature type="region of interest" description="Disordered" evidence="6">
    <location>
        <begin position="33"/>
        <end position="87"/>
    </location>
</feature>
<reference evidence="9 10" key="1">
    <citation type="submission" date="2022-01" db="EMBL/GenBank/DDBJ databases">
        <title>Maritalea mediterranea sp. nov., isolated from marine plastic residues from the Malva-rosa beach (Valencia, Spain).</title>
        <authorList>
            <person name="Vidal-Verdu A."/>
            <person name="Molina-Menor E."/>
            <person name="Pascual J."/>
            <person name="Pereto J."/>
            <person name="Porcar M."/>
        </authorList>
    </citation>
    <scope>NUCLEOTIDE SEQUENCE [LARGE SCALE GENOMIC DNA]</scope>
    <source>
        <strain evidence="9 10">P4.10X</strain>
    </source>
</reference>
<evidence type="ECO:0000256" key="2">
    <source>
        <dbReference type="ARBA" id="ARBA00022475"/>
    </source>
</evidence>
<dbReference type="PANTHER" id="PTHR35007">
    <property type="entry name" value="INTEGRAL MEMBRANE PROTEIN-RELATED"/>
    <property type="match status" value="1"/>
</dbReference>
<feature type="domain" description="Type II secretion system protein GspF" evidence="8">
    <location>
        <begin position="165"/>
        <end position="288"/>
    </location>
</feature>
<dbReference type="Pfam" id="PF00482">
    <property type="entry name" value="T2SSF"/>
    <property type="match status" value="1"/>
</dbReference>
<dbReference type="InterPro" id="IPR018076">
    <property type="entry name" value="T2SS_GspF_dom"/>
</dbReference>
<dbReference type="Proteomes" id="UP001201217">
    <property type="component" value="Unassembled WGS sequence"/>
</dbReference>
<dbReference type="PANTHER" id="PTHR35007:SF1">
    <property type="entry name" value="PILUS ASSEMBLY PROTEIN"/>
    <property type="match status" value="1"/>
</dbReference>
<evidence type="ECO:0000256" key="7">
    <source>
        <dbReference type="SAM" id="Phobius"/>
    </source>
</evidence>
<keyword evidence="2" id="KW-1003">Cell membrane</keyword>
<comment type="caution">
    <text evidence="9">The sequence shown here is derived from an EMBL/GenBank/DDBJ whole genome shotgun (WGS) entry which is preliminary data.</text>
</comment>
<keyword evidence="5 7" id="KW-0472">Membrane</keyword>
<evidence type="ECO:0000256" key="6">
    <source>
        <dbReference type="SAM" id="MobiDB-lite"/>
    </source>
</evidence>
<accession>A0ABS9E3N7</accession>
<feature type="transmembrane region" description="Helical" evidence="7">
    <location>
        <begin position="126"/>
        <end position="145"/>
    </location>
</feature>
<feature type="transmembrane region" description="Helical" evidence="7">
    <location>
        <begin position="307"/>
        <end position="327"/>
    </location>
</feature>
<protein>
    <submittedName>
        <fullName evidence="9">Type II secretion system F family protein</fullName>
    </submittedName>
</protein>
<name>A0ABS9E3N7_9HYPH</name>
<keyword evidence="4 7" id="KW-1133">Transmembrane helix</keyword>
<keyword evidence="3 7" id="KW-0812">Transmembrane</keyword>
<organism evidence="9 10">
    <name type="scientific">Maritalea mediterranea</name>
    <dbReference type="NCBI Taxonomy" id="2909667"/>
    <lineage>
        <taxon>Bacteria</taxon>
        <taxon>Pseudomonadati</taxon>
        <taxon>Pseudomonadota</taxon>
        <taxon>Alphaproteobacteria</taxon>
        <taxon>Hyphomicrobiales</taxon>
        <taxon>Devosiaceae</taxon>
        <taxon>Maritalea</taxon>
    </lineage>
</organism>
<evidence type="ECO:0000313" key="9">
    <source>
        <dbReference type="EMBL" id="MCF4097476.1"/>
    </source>
</evidence>
<dbReference type="EMBL" id="JAKGTI010000001">
    <property type="protein sequence ID" value="MCF4097476.1"/>
    <property type="molecule type" value="Genomic_DNA"/>
</dbReference>
<evidence type="ECO:0000256" key="3">
    <source>
        <dbReference type="ARBA" id="ARBA00022692"/>
    </source>
</evidence>
<feature type="transmembrane region" description="Helical" evidence="7">
    <location>
        <begin position="272"/>
        <end position="295"/>
    </location>
</feature>
<sequence>MSPLILFFLTAIAIGAIGLALVPGVAGSGRAGKRMKALRQSDGRSVRGRQRGRAEADGQKSRNKRRKSLQEVLDEQNETNKKRKKKTLKKRLIQAGMKGNVAAFYRYSAILGVIVFLFTWLTGVPLHFAVVFGAFGFYALPRWYLANRTKSFRAKFLDEFPNAIEAIVRGVKAGMPVNESMKVVASEAKEPVKTEFIRVVEQQSVGKNMGEAITIMFDRLPIPEVNFFVVVITVQQQSGGNLSEALGNLATVLRNRKKMKAKVKAMSSEAKASAGIIGALPFVVATLVSFVSPSYLLPLFQTQIGNVWLGAAGLLMAMGVFVMYRMVQFEY</sequence>
<feature type="transmembrane region" description="Helical" evidence="7">
    <location>
        <begin position="99"/>
        <end position="120"/>
    </location>
</feature>
<feature type="transmembrane region" description="Helical" evidence="7">
    <location>
        <begin position="6"/>
        <end position="26"/>
    </location>
</feature>
<evidence type="ECO:0000256" key="5">
    <source>
        <dbReference type="ARBA" id="ARBA00023136"/>
    </source>
</evidence>
<comment type="subcellular location">
    <subcellularLocation>
        <location evidence="1">Cell membrane</location>
        <topology evidence="1">Multi-pass membrane protein</topology>
    </subcellularLocation>
</comment>
<gene>
    <name evidence="9" type="ORF">L1I42_03105</name>
</gene>
<evidence type="ECO:0000313" key="10">
    <source>
        <dbReference type="Proteomes" id="UP001201217"/>
    </source>
</evidence>
<proteinExistence type="predicted"/>
<dbReference type="Gene3D" id="1.20.81.30">
    <property type="entry name" value="Type II secretion system (T2SS), domain F"/>
    <property type="match status" value="1"/>
</dbReference>
<evidence type="ECO:0000259" key="8">
    <source>
        <dbReference type="Pfam" id="PF00482"/>
    </source>
</evidence>